<accession>A0A9Q9B1B4</accession>
<dbReference type="Pfam" id="PF03473">
    <property type="entry name" value="MOSC"/>
    <property type="match status" value="1"/>
</dbReference>
<dbReference type="InterPro" id="IPR005302">
    <property type="entry name" value="MoCF_Sase_C"/>
</dbReference>
<dbReference type="GO" id="GO:0016301">
    <property type="term" value="F:kinase activity"/>
    <property type="evidence" value="ECO:0007669"/>
    <property type="project" value="UniProtKB-KW"/>
</dbReference>
<keyword evidence="4" id="KW-1185">Reference proteome</keyword>
<dbReference type="OrthoDB" id="17255at2759"/>
<keyword evidence="1" id="KW-1133">Transmembrane helix</keyword>
<evidence type="ECO:0000313" key="3">
    <source>
        <dbReference type="EMBL" id="USW54521.1"/>
    </source>
</evidence>
<feature type="domain" description="MOSC" evidence="2">
    <location>
        <begin position="263"/>
        <end position="424"/>
    </location>
</feature>
<dbReference type="Proteomes" id="UP001056384">
    <property type="component" value="Chromosome 6"/>
</dbReference>
<sequence>MESRNFLEHYVAYLTSWKGFLAVVFVGVLAYGIWRERKRRLTQERRQRRDVVRGCFRYGIYGKSELENQYCDSVRASQTPEKQRTSVKAIFVYPIKSCRGVELQRAGVTSTGLVCDRVFSFAQLVSTDTSHQWRFITQREFPKLALLNTELWLPNPDQDDNQVDRIQSWAANGGCLVVKFPYPTDSRFGQISETVTIKLPLNPTFERSIAKQYEEENITVWTECPLAINITNEIDAPTLAKLKYFLGVSNPLGLFKQNDDELRKITRSLPGESEGEDYRVGFPDAFPVSILNLASIRDIDALLPSDNVAKGNLDARRFRANIYVSGPEAYAEDRWKQVAIGKTASEDGRRSSSAIYHAACRTARCNLPNVDPATGIKDRNEPGTTLRRTRQVDEGAKPHPCLGLSMIPLFDRGVFKVGDEVKVLETGEHFYEKMFPQI</sequence>
<protein>
    <submittedName>
        <fullName evidence="3">Molybdenum cofactor sulfurase, pyruvate kinase-like, insert domain superfamily</fullName>
    </submittedName>
</protein>
<dbReference type="GO" id="GO:0030170">
    <property type="term" value="F:pyridoxal phosphate binding"/>
    <property type="evidence" value="ECO:0007669"/>
    <property type="project" value="InterPro"/>
</dbReference>
<dbReference type="EMBL" id="CP099423">
    <property type="protein sequence ID" value="USW54521.1"/>
    <property type="molecule type" value="Genomic_DNA"/>
</dbReference>
<dbReference type="SUPFAM" id="SSF50800">
    <property type="entry name" value="PK beta-barrel domain-like"/>
    <property type="match status" value="1"/>
</dbReference>
<keyword evidence="1" id="KW-0472">Membrane</keyword>
<reference evidence="3" key="1">
    <citation type="submission" date="2022-06" db="EMBL/GenBank/DDBJ databases">
        <title>Complete genome sequences of two strains of the flax pathogen Septoria linicola.</title>
        <authorList>
            <person name="Lapalu N."/>
            <person name="Simon A."/>
            <person name="Demenou B."/>
            <person name="Paumier D."/>
            <person name="Guillot M.-P."/>
            <person name="Gout L."/>
            <person name="Valade R."/>
        </authorList>
    </citation>
    <scope>NUCLEOTIDE SEQUENCE</scope>
    <source>
        <strain evidence="3">SE15195</strain>
    </source>
</reference>
<evidence type="ECO:0000313" key="4">
    <source>
        <dbReference type="Proteomes" id="UP001056384"/>
    </source>
</evidence>
<dbReference type="PANTHER" id="PTHR14237">
    <property type="entry name" value="MOLYBDOPTERIN COFACTOR SULFURASE MOSC"/>
    <property type="match status" value="1"/>
</dbReference>
<dbReference type="Pfam" id="PF03476">
    <property type="entry name" value="MOSC_N"/>
    <property type="match status" value="1"/>
</dbReference>
<dbReference type="InterPro" id="IPR005303">
    <property type="entry name" value="MOCOS_middle"/>
</dbReference>
<dbReference type="AlphaFoldDB" id="A0A9Q9B1B4"/>
<dbReference type="SUPFAM" id="SSF141673">
    <property type="entry name" value="MOSC N-terminal domain-like"/>
    <property type="match status" value="1"/>
</dbReference>
<dbReference type="GO" id="GO:0030151">
    <property type="term" value="F:molybdenum ion binding"/>
    <property type="evidence" value="ECO:0007669"/>
    <property type="project" value="InterPro"/>
</dbReference>
<dbReference type="InterPro" id="IPR011037">
    <property type="entry name" value="Pyrv_Knase-like_insert_dom_sf"/>
</dbReference>
<proteinExistence type="predicted"/>
<keyword evidence="3" id="KW-0670">Pyruvate</keyword>
<dbReference type="PANTHER" id="PTHR14237:SF23">
    <property type="entry name" value="MOSC DOMAIN PROTEIN (AFU_ORTHOLOGUE AFUA_7G05900)"/>
    <property type="match status" value="1"/>
</dbReference>
<organism evidence="3 4">
    <name type="scientific">Septoria linicola</name>
    <dbReference type="NCBI Taxonomy" id="215465"/>
    <lineage>
        <taxon>Eukaryota</taxon>
        <taxon>Fungi</taxon>
        <taxon>Dikarya</taxon>
        <taxon>Ascomycota</taxon>
        <taxon>Pezizomycotina</taxon>
        <taxon>Dothideomycetes</taxon>
        <taxon>Dothideomycetidae</taxon>
        <taxon>Mycosphaerellales</taxon>
        <taxon>Mycosphaerellaceae</taxon>
        <taxon>Septoria</taxon>
    </lineage>
</organism>
<name>A0A9Q9B1B4_9PEZI</name>
<evidence type="ECO:0000259" key="2">
    <source>
        <dbReference type="PROSITE" id="PS51340"/>
    </source>
</evidence>
<keyword evidence="3" id="KW-0808">Transferase</keyword>
<dbReference type="PROSITE" id="PS51340">
    <property type="entry name" value="MOSC"/>
    <property type="match status" value="1"/>
</dbReference>
<evidence type="ECO:0000256" key="1">
    <source>
        <dbReference type="SAM" id="Phobius"/>
    </source>
</evidence>
<feature type="transmembrane region" description="Helical" evidence="1">
    <location>
        <begin position="12"/>
        <end position="34"/>
    </location>
</feature>
<keyword evidence="3" id="KW-0418">Kinase</keyword>
<gene>
    <name evidence="3" type="ORF">Slin15195_G078400</name>
</gene>
<keyword evidence="1" id="KW-0812">Transmembrane</keyword>